<dbReference type="RefSeq" id="WP_146484729.1">
    <property type="nucleotide sequence ID" value="NZ_CP042266.1"/>
</dbReference>
<dbReference type="InterPro" id="IPR015500">
    <property type="entry name" value="Peptidase_S8_subtilisin-rel"/>
</dbReference>
<feature type="chain" id="PRO_5022677544" evidence="7">
    <location>
        <begin position="21"/>
        <end position="384"/>
    </location>
</feature>
<gene>
    <name evidence="9" type="ORF">FQU76_31580</name>
</gene>
<dbReference type="AlphaFoldDB" id="A0A5B8JHW3"/>
<dbReference type="InterPro" id="IPR036852">
    <property type="entry name" value="Peptidase_S8/S53_dom_sf"/>
</dbReference>
<accession>A0A5B8JHW3</accession>
<dbReference type="InterPro" id="IPR000209">
    <property type="entry name" value="Peptidase_S8/S53_dom"/>
</dbReference>
<evidence type="ECO:0000256" key="6">
    <source>
        <dbReference type="SAM" id="Phobius"/>
    </source>
</evidence>
<feature type="domain" description="Peptidase S8/S53" evidence="8">
    <location>
        <begin position="70"/>
        <end position="305"/>
    </location>
</feature>
<dbReference type="Pfam" id="PF00082">
    <property type="entry name" value="Peptidase_S8"/>
    <property type="match status" value="1"/>
</dbReference>
<organism evidence="9 10">
    <name type="scientific">Streptomyces qinzhouensis</name>
    <dbReference type="NCBI Taxonomy" id="2599401"/>
    <lineage>
        <taxon>Bacteria</taxon>
        <taxon>Bacillati</taxon>
        <taxon>Actinomycetota</taxon>
        <taxon>Actinomycetes</taxon>
        <taxon>Kitasatosporales</taxon>
        <taxon>Streptomycetaceae</taxon>
        <taxon>Streptomyces</taxon>
    </lineage>
</organism>
<dbReference type="OrthoDB" id="3871186at2"/>
<evidence type="ECO:0000256" key="3">
    <source>
        <dbReference type="ARBA" id="ARBA00022801"/>
    </source>
</evidence>
<dbReference type="KEGG" id="sqz:FQU76_31580"/>
<feature type="signal peptide" evidence="7">
    <location>
        <begin position="1"/>
        <end position="20"/>
    </location>
</feature>
<dbReference type="Proteomes" id="UP000320580">
    <property type="component" value="Chromosome"/>
</dbReference>
<dbReference type="EMBL" id="CP042266">
    <property type="protein sequence ID" value="QDY81435.1"/>
    <property type="molecule type" value="Genomic_DNA"/>
</dbReference>
<dbReference type="PROSITE" id="PS51892">
    <property type="entry name" value="SUBTILASE"/>
    <property type="match status" value="1"/>
</dbReference>
<evidence type="ECO:0000313" key="10">
    <source>
        <dbReference type="Proteomes" id="UP000320580"/>
    </source>
</evidence>
<dbReference type="GO" id="GO:0004252">
    <property type="term" value="F:serine-type endopeptidase activity"/>
    <property type="evidence" value="ECO:0007669"/>
    <property type="project" value="UniProtKB-UniRule"/>
</dbReference>
<protein>
    <submittedName>
        <fullName evidence="9">S8 family serine peptidase</fullName>
    </submittedName>
</protein>
<name>A0A5B8JHW3_9ACTN</name>
<evidence type="ECO:0000256" key="4">
    <source>
        <dbReference type="ARBA" id="ARBA00022825"/>
    </source>
</evidence>
<feature type="active site" description="Charge relay system" evidence="5">
    <location>
        <position position="106"/>
    </location>
</feature>
<dbReference type="SUPFAM" id="SSF52743">
    <property type="entry name" value="Subtilisin-like"/>
    <property type="match status" value="1"/>
</dbReference>
<feature type="transmembrane region" description="Helical" evidence="6">
    <location>
        <begin position="351"/>
        <end position="372"/>
    </location>
</feature>
<keyword evidence="4 5" id="KW-0720">Serine protease</keyword>
<dbReference type="PRINTS" id="PR00723">
    <property type="entry name" value="SUBTILISIN"/>
</dbReference>
<keyword evidence="6" id="KW-0472">Membrane</keyword>
<evidence type="ECO:0000256" key="7">
    <source>
        <dbReference type="SAM" id="SignalP"/>
    </source>
</evidence>
<keyword evidence="3 5" id="KW-0378">Hydrolase</keyword>
<evidence type="ECO:0000256" key="5">
    <source>
        <dbReference type="PROSITE-ProRule" id="PRU01240"/>
    </source>
</evidence>
<keyword evidence="10" id="KW-1185">Reference proteome</keyword>
<dbReference type="InterPro" id="IPR050131">
    <property type="entry name" value="Peptidase_S8_subtilisin-like"/>
</dbReference>
<evidence type="ECO:0000256" key="2">
    <source>
        <dbReference type="ARBA" id="ARBA00022670"/>
    </source>
</evidence>
<evidence type="ECO:0000259" key="8">
    <source>
        <dbReference type="Pfam" id="PF00082"/>
    </source>
</evidence>
<evidence type="ECO:0000313" key="9">
    <source>
        <dbReference type="EMBL" id="QDY81435.1"/>
    </source>
</evidence>
<dbReference type="PANTHER" id="PTHR43806">
    <property type="entry name" value="PEPTIDASE S8"/>
    <property type="match status" value="1"/>
</dbReference>
<dbReference type="PANTHER" id="PTHR43806:SF11">
    <property type="entry name" value="CEREVISIN-RELATED"/>
    <property type="match status" value="1"/>
</dbReference>
<keyword evidence="2 5" id="KW-0645">Protease</keyword>
<comment type="similarity">
    <text evidence="1 5">Belongs to the peptidase S8 family.</text>
</comment>
<proteinExistence type="inferred from homology"/>
<feature type="active site" description="Charge relay system" evidence="5">
    <location>
        <position position="79"/>
    </location>
</feature>
<keyword evidence="7" id="KW-0732">Signal</keyword>
<dbReference type="Gene3D" id="3.40.50.200">
    <property type="entry name" value="Peptidase S8/S53 domain"/>
    <property type="match status" value="1"/>
</dbReference>
<keyword evidence="6" id="KW-1133">Transmembrane helix</keyword>
<sequence length="384" mass="37856">MILAAAAAIPALLLAPPAGADGGEPVTLPPLGSRLAAEAPCATASAKTARMSPWTHRALQLSRSWQLTRGAGVTVAVVDTGVGARVPALAGRVTAVGGAGEDCVGHGSFAAGLIAAAPTGQGAVTGVAPAARILAVRGTDVRGVPDAGLMARGIRTAVDKGAEVVYIGQVLTAADPRLAAAVAHAAEQDVLVVAPAAPDTAPKGADGRPDTRARPYWPARLPQVLSVVDHGPDGGRPKDAPTALAPDLSAPGDAVVGIGARGSGHFIGSGSSLAAAQVAGAAALLRAYHPDLNAAAVARRLTEAAYPEHTPRLDIYAGLTALLAAERAPAEKSPEPAVLPASAAEGPRGRALLIGGGALVLVLLVGAAMVVVPLGKARGWRPAG</sequence>
<keyword evidence="6" id="KW-0812">Transmembrane</keyword>
<feature type="active site" description="Charge relay system" evidence="5">
    <location>
        <position position="272"/>
    </location>
</feature>
<dbReference type="GO" id="GO:0006508">
    <property type="term" value="P:proteolysis"/>
    <property type="evidence" value="ECO:0007669"/>
    <property type="project" value="UniProtKB-KW"/>
</dbReference>
<reference evidence="9 10" key="1">
    <citation type="submission" date="2019-07" db="EMBL/GenBank/DDBJ databases">
        <authorList>
            <person name="Zhu P."/>
        </authorList>
    </citation>
    <scope>NUCLEOTIDE SEQUENCE [LARGE SCALE GENOMIC DNA]</scope>
    <source>
        <strain evidence="9 10">SSL-25</strain>
    </source>
</reference>
<evidence type="ECO:0000256" key="1">
    <source>
        <dbReference type="ARBA" id="ARBA00011073"/>
    </source>
</evidence>